<dbReference type="GO" id="GO:0005524">
    <property type="term" value="F:ATP binding"/>
    <property type="evidence" value="ECO:0007669"/>
    <property type="project" value="UniProtKB-KW"/>
</dbReference>
<evidence type="ECO:0000256" key="5">
    <source>
        <dbReference type="ARBA" id="ARBA00022989"/>
    </source>
</evidence>
<feature type="transmembrane region" description="Helical" evidence="7">
    <location>
        <begin position="248"/>
        <end position="271"/>
    </location>
</feature>
<dbReference type="Pfam" id="PF00005">
    <property type="entry name" value="ABC_tran"/>
    <property type="match status" value="1"/>
</dbReference>
<dbReference type="GO" id="GO:0015421">
    <property type="term" value="F:ABC-type oligopeptide transporter activity"/>
    <property type="evidence" value="ECO:0007669"/>
    <property type="project" value="TreeGrafter"/>
</dbReference>
<keyword evidence="11" id="KW-1185">Reference proteome</keyword>
<feature type="transmembrane region" description="Helical" evidence="7">
    <location>
        <begin position="138"/>
        <end position="156"/>
    </location>
</feature>
<dbReference type="Gene3D" id="1.20.1560.10">
    <property type="entry name" value="ABC transporter type 1, transmembrane domain"/>
    <property type="match status" value="1"/>
</dbReference>
<dbReference type="InterPro" id="IPR003593">
    <property type="entry name" value="AAA+_ATPase"/>
</dbReference>
<keyword evidence="5 7" id="KW-1133">Transmembrane helix</keyword>
<organism evidence="10 11">
    <name type="scientific">Neolewinella litorea</name>
    <dbReference type="NCBI Taxonomy" id="2562452"/>
    <lineage>
        <taxon>Bacteria</taxon>
        <taxon>Pseudomonadati</taxon>
        <taxon>Bacteroidota</taxon>
        <taxon>Saprospiria</taxon>
        <taxon>Saprospirales</taxon>
        <taxon>Lewinellaceae</taxon>
        <taxon>Neolewinella</taxon>
    </lineage>
</organism>
<dbReference type="InterPro" id="IPR039421">
    <property type="entry name" value="Type_1_exporter"/>
</dbReference>
<dbReference type="PROSITE" id="PS50929">
    <property type="entry name" value="ABC_TM1F"/>
    <property type="match status" value="1"/>
</dbReference>
<dbReference type="GO" id="GO:0005886">
    <property type="term" value="C:plasma membrane"/>
    <property type="evidence" value="ECO:0007669"/>
    <property type="project" value="UniProtKB-SubCell"/>
</dbReference>
<dbReference type="Gene3D" id="3.40.50.300">
    <property type="entry name" value="P-loop containing nucleotide triphosphate hydrolases"/>
    <property type="match status" value="1"/>
</dbReference>
<dbReference type="InterPro" id="IPR027417">
    <property type="entry name" value="P-loop_NTPase"/>
</dbReference>
<dbReference type="InterPro" id="IPR011527">
    <property type="entry name" value="ABC1_TM_dom"/>
</dbReference>
<feature type="transmembrane region" description="Helical" evidence="7">
    <location>
        <begin position="162"/>
        <end position="182"/>
    </location>
</feature>
<evidence type="ECO:0000259" key="9">
    <source>
        <dbReference type="PROSITE" id="PS50929"/>
    </source>
</evidence>
<feature type="transmembrane region" description="Helical" evidence="7">
    <location>
        <begin position="59"/>
        <end position="78"/>
    </location>
</feature>
<dbReference type="RefSeq" id="WP_136460581.1">
    <property type="nucleotide sequence ID" value="NZ_SRSF01000013.1"/>
</dbReference>
<keyword evidence="6 7" id="KW-0472">Membrane</keyword>
<sequence>MALTSELTPLERFWRLLKPDRQEVRNVWVYAFFAGVVNLSLPLGIQAIINLIMGGRPSTAWLVLVFLVVFGIAVIGVLQIQQMRLVENLQQKIFTRAAFEFAYRIPRVRTDVMYNYYGPELMNRFFDVLTVQKGLSKILIDFSVASFQVVFGLMLLSIYHPFFILFGIILVGLVTLIFVFTARRGLVTSLQESKHKYAAVHWLEELARTASSFKLAGKNNMALQRMDRHVHDYLEARESHFTILIRQYSLLVIFKAVVALGLLAIGGLLVMQESMNIGQFVAAEIIILFVMASVEKLILSLETIYDVLTGLEKIGQVTDLELDNKPEGSPVELSKSESGLTIRLENITFKYPKATEPTLNNLNFTAQAGERIMVTGLNGAGKSTLLYLIAGLFEVNQGSLSYNGLPRNNLGLEELHGIIGVCFKQGELFEGTVLENITIGRERATFQNVEWAVENLGLSSTIRNLPEGFSTKLNPTGDKLPRSIVQRLLLARAIADRPRLLLLEHSFEAIDRCDRHEIIDFLLDRTHPWTLIAASGNKYLAAKCDRVITLEKGRVVTPSTPSY</sequence>
<dbReference type="InterPro" id="IPR003439">
    <property type="entry name" value="ABC_transporter-like_ATP-bd"/>
</dbReference>
<dbReference type="InterPro" id="IPR036640">
    <property type="entry name" value="ABC1_TM_sf"/>
</dbReference>
<dbReference type="SUPFAM" id="SSF52540">
    <property type="entry name" value="P-loop containing nucleoside triphosphate hydrolases"/>
    <property type="match status" value="1"/>
</dbReference>
<evidence type="ECO:0000313" key="11">
    <source>
        <dbReference type="Proteomes" id="UP000308528"/>
    </source>
</evidence>
<evidence type="ECO:0000256" key="1">
    <source>
        <dbReference type="ARBA" id="ARBA00004651"/>
    </source>
</evidence>
<dbReference type="AlphaFoldDB" id="A0A4S4NG21"/>
<keyword evidence="3" id="KW-0547">Nucleotide-binding</keyword>
<dbReference type="PANTHER" id="PTHR43394:SF4">
    <property type="entry name" value="TOXIN SECRETION ABC TRANSPORTER ATP-BINDING PROTEIN"/>
    <property type="match status" value="1"/>
</dbReference>
<dbReference type="Proteomes" id="UP000308528">
    <property type="component" value="Unassembled WGS sequence"/>
</dbReference>
<evidence type="ECO:0000256" key="7">
    <source>
        <dbReference type="SAM" id="Phobius"/>
    </source>
</evidence>
<comment type="caution">
    <text evidence="10">The sequence shown here is derived from an EMBL/GenBank/DDBJ whole genome shotgun (WGS) entry which is preliminary data.</text>
</comment>
<dbReference type="GO" id="GO:0016887">
    <property type="term" value="F:ATP hydrolysis activity"/>
    <property type="evidence" value="ECO:0007669"/>
    <property type="project" value="InterPro"/>
</dbReference>
<dbReference type="SUPFAM" id="SSF90123">
    <property type="entry name" value="ABC transporter transmembrane region"/>
    <property type="match status" value="1"/>
</dbReference>
<evidence type="ECO:0000256" key="2">
    <source>
        <dbReference type="ARBA" id="ARBA00022692"/>
    </source>
</evidence>
<evidence type="ECO:0000256" key="4">
    <source>
        <dbReference type="ARBA" id="ARBA00022840"/>
    </source>
</evidence>
<protein>
    <submittedName>
        <fullName evidence="10">ATP-binding cassette domain-containing protein</fullName>
    </submittedName>
</protein>
<keyword evidence="2 7" id="KW-0812">Transmembrane</keyword>
<dbReference type="PROSITE" id="PS50893">
    <property type="entry name" value="ABC_TRANSPORTER_2"/>
    <property type="match status" value="1"/>
</dbReference>
<name>A0A4S4NG21_9BACT</name>
<evidence type="ECO:0000256" key="6">
    <source>
        <dbReference type="ARBA" id="ARBA00023136"/>
    </source>
</evidence>
<dbReference type="PANTHER" id="PTHR43394">
    <property type="entry name" value="ATP-DEPENDENT PERMEASE MDL1, MITOCHONDRIAL"/>
    <property type="match status" value="1"/>
</dbReference>
<dbReference type="EMBL" id="SRSF01000013">
    <property type="protein sequence ID" value="THH35010.1"/>
    <property type="molecule type" value="Genomic_DNA"/>
</dbReference>
<keyword evidence="4 10" id="KW-0067">ATP-binding</keyword>
<comment type="subcellular location">
    <subcellularLocation>
        <location evidence="1">Cell membrane</location>
        <topology evidence="1">Multi-pass membrane protein</topology>
    </subcellularLocation>
</comment>
<feature type="domain" description="ABC transmembrane type-1" evidence="9">
    <location>
        <begin position="29"/>
        <end position="306"/>
    </location>
</feature>
<dbReference type="OrthoDB" id="311344at2"/>
<evidence type="ECO:0000256" key="3">
    <source>
        <dbReference type="ARBA" id="ARBA00022741"/>
    </source>
</evidence>
<feature type="transmembrane region" description="Helical" evidence="7">
    <location>
        <begin position="27"/>
        <end position="53"/>
    </location>
</feature>
<gene>
    <name evidence="10" type="ORF">E4021_16980</name>
</gene>
<proteinExistence type="predicted"/>
<feature type="domain" description="ABC transporter" evidence="8">
    <location>
        <begin position="342"/>
        <end position="563"/>
    </location>
</feature>
<accession>A0A4S4NG21</accession>
<dbReference type="SMART" id="SM00382">
    <property type="entry name" value="AAA"/>
    <property type="match status" value="1"/>
</dbReference>
<evidence type="ECO:0000313" key="10">
    <source>
        <dbReference type="EMBL" id="THH35010.1"/>
    </source>
</evidence>
<reference evidence="10 11" key="1">
    <citation type="submission" date="2019-04" db="EMBL/GenBank/DDBJ databases">
        <title>Lewinella litorea sp. nov., isolated from a marine sand.</title>
        <authorList>
            <person name="Yoon J.-H."/>
        </authorList>
    </citation>
    <scope>NUCLEOTIDE SEQUENCE [LARGE SCALE GENOMIC DNA]</scope>
    <source>
        <strain evidence="10 11">HSMS-39</strain>
    </source>
</reference>
<evidence type="ECO:0000259" key="8">
    <source>
        <dbReference type="PROSITE" id="PS50893"/>
    </source>
</evidence>